<dbReference type="PATRIC" id="fig|189381.12.peg.3610"/>
<keyword evidence="4 8" id="KW-0378">Hydrolase</keyword>
<reference evidence="10" key="1">
    <citation type="submission" date="2015-07" db="EMBL/GenBank/DDBJ databases">
        <title>Fjat-14235 jcm11544.</title>
        <authorList>
            <person name="Liu B."/>
            <person name="Wang J."/>
            <person name="Zhu Y."/>
            <person name="Liu G."/>
            <person name="Chen Q."/>
            <person name="Chen Z."/>
            <person name="Lan J."/>
            <person name="Che J."/>
            <person name="Ge C."/>
            <person name="Shi H."/>
            <person name="Pan Z."/>
            <person name="Liu X."/>
        </authorList>
    </citation>
    <scope>NUCLEOTIDE SEQUENCE [LARGE SCALE GENOMIC DNA]</scope>
    <source>
        <strain evidence="10">JCM 11544</strain>
    </source>
</reference>
<dbReference type="GO" id="GO:0106300">
    <property type="term" value="P:protein-DNA covalent cross-linking repair"/>
    <property type="evidence" value="ECO:0007669"/>
    <property type="project" value="InterPro"/>
</dbReference>
<dbReference type="PANTHER" id="PTHR13604:SF0">
    <property type="entry name" value="ABASIC SITE PROCESSING PROTEIN HMCES"/>
    <property type="match status" value="1"/>
</dbReference>
<organism evidence="9 10">
    <name type="scientific">Rossellomorea marisflavi</name>
    <dbReference type="NCBI Taxonomy" id="189381"/>
    <lineage>
        <taxon>Bacteria</taxon>
        <taxon>Bacillati</taxon>
        <taxon>Bacillota</taxon>
        <taxon>Bacilli</taxon>
        <taxon>Bacillales</taxon>
        <taxon>Bacillaceae</taxon>
        <taxon>Rossellomorea</taxon>
    </lineage>
</organism>
<comment type="similarity">
    <text evidence="1 8">Belongs to the SOS response-associated peptidase family.</text>
</comment>
<evidence type="ECO:0000313" key="9">
    <source>
        <dbReference type="EMBL" id="KON83179.1"/>
    </source>
</evidence>
<keyword evidence="3" id="KW-0227">DNA damage</keyword>
<dbReference type="Pfam" id="PF02586">
    <property type="entry name" value="SRAP"/>
    <property type="match status" value="1"/>
</dbReference>
<gene>
    <name evidence="9" type="ORF">AF331_20360</name>
</gene>
<comment type="caution">
    <text evidence="9">The sequence shown here is derived from an EMBL/GenBank/DDBJ whole genome shotgun (WGS) entry which is preliminary data.</text>
</comment>
<keyword evidence="6" id="KW-0238">DNA-binding</keyword>
<keyword evidence="2 8" id="KW-0645">Protease</keyword>
<accession>A0A0M0G039</accession>
<evidence type="ECO:0000256" key="8">
    <source>
        <dbReference type="RuleBase" id="RU364100"/>
    </source>
</evidence>
<evidence type="ECO:0000256" key="6">
    <source>
        <dbReference type="ARBA" id="ARBA00023125"/>
    </source>
</evidence>
<dbReference type="InterPro" id="IPR036590">
    <property type="entry name" value="SRAP-like"/>
</dbReference>
<evidence type="ECO:0000313" key="10">
    <source>
        <dbReference type="Proteomes" id="UP000037405"/>
    </source>
</evidence>
<dbReference type="SUPFAM" id="SSF143081">
    <property type="entry name" value="BB1717-like"/>
    <property type="match status" value="1"/>
</dbReference>
<sequence length="222" mass="25715">MCGRFSLIESVHELQQQFEFDLSVDLQPRFNIAPSQEVFSIISDGKKRRGGTLRWGLVPNWAKEAKIGYKMINARAEGIDEKPSFREPFRKKRCLIIADGFYEWKKVDDRKQPYRFIMKDRKPFAFAGLWETWKKGDAPLHTCTIITTRPNAVTEDVHDRMPVILKRTDYARWLDPSNQAVDELKLLLVPYPAEEMDLYPVSELVNSPKNDVADVLSPLNSL</sequence>
<dbReference type="PANTHER" id="PTHR13604">
    <property type="entry name" value="DC12-RELATED"/>
    <property type="match status" value="1"/>
</dbReference>
<keyword evidence="5" id="KW-0190">Covalent protein-DNA linkage</keyword>
<protein>
    <recommendedName>
        <fullName evidence="8">Abasic site processing protein</fullName>
        <ecNumber evidence="8">3.4.-.-</ecNumber>
    </recommendedName>
</protein>
<dbReference type="STRING" id="189381.GCA_900166615_00146"/>
<evidence type="ECO:0000256" key="1">
    <source>
        <dbReference type="ARBA" id="ARBA00008136"/>
    </source>
</evidence>
<name>A0A0M0G039_9BACI</name>
<dbReference type="EC" id="3.4.-.-" evidence="8"/>
<dbReference type="GO" id="GO:0008233">
    <property type="term" value="F:peptidase activity"/>
    <property type="evidence" value="ECO:0007669"/>
    <property type="project" value="UniProtKB-KW"/>
</dbReference>
<evidence type="ECO:0000256" key="2">
    <source>
        <dbReference type="ARBA" id="ARBA00022670"/>
    </source>
</evidence>
<evidence type="ECO:0000256" key="4">
    <source>
        <dbReference type="ARBA" id="ARBA00022801"/>
    </source>
</evidence>
<keyword evidence="10" id="KW-1185">Reference proteome</keyword>
<dbReference type="GO" id="GO:0006508">
    <property type="term" value="P:proteolysis"/>
    <property type="evidence" value="ECO:0007669"/>
    <property type="project" value="UniProtKB-KW"/>
</dbReference>
<dbReference type="RefSeq" id="WP_053429802.1">
    <property type="nucleotide sequence ID" value="NZ_JAMQJB010000005.1"/>
</dbReference>
<dbReference type="Gene3D" id="3.90.1680.10">
    <property type="entry name" value="SOS response associated peptidase-like"/>
    <property type="match status" value="1"/>
</dbReference>
<dbReference type="OrthoDB" id="9782620at2"/>
<evidence type="ECO:0000256" key="5">
    <source>
        <dbReference type="ARBA" id="ARBA00023124"/>
    </source>
</evidence>
<dbReference type="GO" id="GO:0003697">
    <property type="term" value="F:single-stranded DNA binding"/>
    <property type="evidence" value="ECO:0007669"/>
    <property type="project" value="InterPro"/>
</dbReference>
<dbReference type="GO" id="GO:0016829">
    <property type="term" value="F:lyase activity"/>
    <property type="evidence" value="ECO:0007669"/>
    <property type="project" value="UniProtKB-KW"/>
</dbReference>
<dbReference type="AlphaFoldDB" id="A0A0M0G039"/>
<dbReference type="Proteomes" id="UP000037405">
    <property type="component" value="Unassembled WGS sequence"/>
</dbReference>
<keyword evidence="7" id="KW-0456">Lyase</keyword>
<proteinExistence type="inferred from homology"/>
<dbReference type="EMBL" id="LGUE01000008">
    <property type="protein sequence ID" value="KON83179.1"/>
    <property type="molecule type" value="Genomic_DNA"/>
</dbReference>
<dbReference type="InterPro" id="IPR003738">
    <property type="entry name" value="SRAP"/>
</dbReference>
<evidence type="ECO:0000256" key="3">
    <source>
        <dbReference type="ARBA" id="ARBA00022763"/>
    </source>
</evidence>
<evidence type="ECO:0000256" key="7">
    <source>
        <dbReference type="ARBA" id="ARBA00023239"/>
    </source>
</evidence>